<feature type="region of interest" description="Disordered" evidence="1">
    <location>
        <begin position="273"/>
        <end position="292"/>
    </location>
</feature>
<sequence length="472" mass="50075">MSSSPGRTTSGWHQIRDAVGSRLWPLPVLGILVALGLGVAVPELDNALSTGGGEASRRFAQWLAQWTFSGGADAARDVLAAIAGSVVTVTSLTFSLTVVTLQLASSQFSPRLLRTFSADRFVQVTLAAFLGTFVYTLTVLRTVRVETDTAPAVVPHASITLAYLAAVVDVVLLVAFLAHLAREIRVEPMLARVHRSAEATLLAGTVARDPDGGTRDVPAVFDTDDDTWQPLPAGGSGFVTGIDHDALVRLADEHDLLLDVHCDAGSTVAAGAPLGRWRPTDPNVRPGQDSGDAVRDVTARAIRTGVERTSAQDVGYGLRQLVDVALKALSSGINDPTTAVHAIGHVGTLLGQYAGRTWGPMVLDGAEDRPRVVIRRATFPQLLDVGVSGCLHYGDSDPDVLVRIAELLGEVGWTLPAPERPAVEAQLDRLDARLAAADFDAAERDRVQHAVDGARERLTGRVGPYRPVPIPR</sequence>
<feature type="transmembrane region" description="Helical" evidence="2">
    <location>
        <begin position="160"/>
        <end position="181"/>
    </location>
</feature>
<dbReference type="Pfam" id="PF10011">
    <property type="entry name" value="DUF2254"/>
    <property type="match status" value="1"/>
</dbReference>
<keyword evidence="2" id="KW-0472">Membrane</keyword>
<keyword evidence="2" id="KW-0812">Transmembrane</keyword>
<keyword evidence="2" id="KW-1133">Transmembrane helix</keyword>
<protein>
    <submittedName>
        <fullName evidence="3">DUF2254 domain-containing protein</fullName>
    </submittedName>
</protein>
<feature type="transmembrane region" description="Helical" evidence="2">
    <location>
        <begin position="23"/>
        <end position="41"/>
    </location>
</feature>
<evidence type="ECO:0000313" key="3">
    <source>
        <dbReference type="EMBL" id="TKV60903.1"/>
    </source>
</evidence>
<dbReference type="RefSeq" id="WP_137448206.1">
    <property type="nucleotide sequence ID" value="NZ_SZZH01000001.1"/>
</dbReference>
<gene>
    <name evidence="3" type="ORF">FDO65_04365</name>
</gene>
<evidence type="ECO:0000313" key="4">
    <source>
        <dbReference type="Proteomes" id="UP000306985"/>
    </source>
</evidence>
<accession>A0A4U6QKC4</accession>
<reference evidence="3 4" key="1">
    <citation type="submission" date="2019-05" db="EMBL/GenBank/DDBJ databases">
        <title>Nakamurella sp. N5BH11, whole genome shotgun sequence.</title>
        <authorList>
            <person name="Tuo L."/>
        </authorList>
    </citation>
    <scope>NUCLEOTIDE SEQUENCE [LARGE SCALE GENOMIC DNA]</scope>
    <source>
        <strain evidence="3 4">N5BH11</strain>
    </source>
</reference>
<feature type="transmembrane region" description="Helical" evidence="2">
    <location>
        <begin position="121"/>
        <end position="140"/>
    </location>
</feature>
<dbReference type="InterPro" id="IPR018723">
    <property type="entry name" value="DUF2254_membrane"/>
</dbReference>
<dbReference type="OrthoDB" id="2955631at2"/>
<dbReference type="EMBL" id="SZZH01000001">
    <property type="protein sequence ID" value="TKV60903.1"/>
    <property type="molecule type" value="Genomic_DNA"/>
</dbReference>
<evidence type="ECO:0000256" key="2">
    <source>
        <dbReference type="SAM" id="Phobius"/>
    </source>
</evidence>
<name>A0A4U6QKC4_9ACTN</name>
<evidence type="ECO:0000256" key="1">
    <source>
        <dbReference type="SAM" id="MobiDB-lite"/>
    </source>
</evidence>
<comment type="caution">
    <text evidence="3">The sequence shown here is derived from an EMBL/GenBank/DDBJ whole genome shotgun (WGS) entry which is preliminary data.</text>
</comment>
<feature type="transmembrane region" description="Helical" evidence="2">
    <location>
        <begin position="78"/>
        <end position="101"/>
    </location>
</feature>
<keyword evidence="4" id="KW-1185">Reference proteome</keyword>
<organism evidence="3 4">
    <name type="scientific">Nakamurella flava</name>
    <dbReference type="NCBI Taxonomy" id="2576308"/>
    <lineage>
        <taxon>Bacteria</taxon>
        <taxon>Bacillati</taxon>
        <taxon>Actinomycetota</taxon>
        <taxon>Actinomycetes</taxon>
        <taxon>Nakamurellales</taxon>
        <taxon>Nakamurellaceae</taxon>
        <taxon>Nakamurella</taxon>
    </lineage>
</organism>
<dbReference type="AlphaFoldDB" id="A0A4U6QKC4"/>
<proteinExistence type="predicted"/>
<dbReference type="Proteomes" id="UP000306985">
    <property type="component" value="Unassembled WGS sequence"/>
</dbReference>